<evidence type="ECO:0000256" key="3">
    <source>
        <dbReference type="ARBA" id="ARBA00023170"/>
    </source>
</evidence>
<dbReference type="Proteomes" id="UP000710432">
    <property type="component" value="Unassembled WGS sequence"/>
</dbReference>
<keyword evidence="1" id="KW-0430">Lectin</keyword>
<dbReference type="PANTHER" id="PTHR22803">
    <property type="entry name" value="MANNOSE, PHOSPHOLIPASE, LECTIN RECEPTOR RELATED"/>
    <property type="match status" value="1"/>
</dbReference>
<dbReference type="Pfam" id="PF00059">
    <property type="entry name" value="Lectin_C"/>
    <property type="match status" value="1"/>
</dbReference>
<dbReference type="AlphaFoldDB" id="A0A8J6GBQ9"/>
<evidence type="ECO:0000256" key="1">
    <source>
        <dbReference type="ARBA" id="ARBA00022734"/>
    </source>
</evidence>
<gene>
    <name evidence="6" type="ORF">LTLLF_167325</name>
</gene>
<dbReference type="InterPro" id="IPR001304">
    <property type="entry name" value="C-type_lectin-like"/>
</dbReference>
<accession>A0A8J6GBQ9</accession>
<keyword evidence="4" id="KW-1133">Transmembrane helix</keyword>
<feature type="transmembrane region" description="Helical" evidence="4">
    <location>
        <begin position="54"/>
        <end position="76"/>
    </location>
</feature>
<keyword evidence="4" id="KW-0472">Membrane</keyword>
<evidence type="ECO:0000313" key="7">
    <source>
        <dbReference type="Proteomes" id="UP000710432"/>
    </source>
</evidence>
<dbReference type="EMBL" id="JAATJU010023432">
    <property type="protein sequence ID" value="KAH0507703.1"/>
    <property type="molecule type" value="Genomic_DNA"/>
</dbReference>
<evidence type="ECO:0000313" key="6">
    <source>
        <dbReference type="EMBL" id="KAH0507703.1"/>
    </source>
</evidence>
<evidence type="ECO:0000256" key="4">
    <source>
        <dbReference type="SAM" id="Phobius"/>
    </source>
</evidence>
<dbReference type="InterPro" id="IPR050111">
    <property type="entry name" value="C-type_lectin/snaclec_domain"/>
</dbReference>
<dbReference type="SUPFAM" id="SSF56436">
    <property type="entry name" value="C-type lectin-like"/>
    <property type="match status" value="1"/>
</dbReference>
<comment type="caution">
    <text evidence="6">The sequence shown here is derived from an EMBL/GenBank/DDBJ whole genome shotgun (WGS) entry which is preliminary data.</text>
</comment>
<reference evidence="6" key="1">
    <citation type="submission" date="2020-03" db="EMBL/GenBank/DDBJ databases">
        <title>Studies in the Genomics of Life Span.</title>
        <authorList>
            <person name="Glass D."/>
        </authorList>
    </citation>
    <scope>NUCLEOTIDE SEQUENCE</scope>
    <source>
        <strain evidence="6">LTLLF</strain>
        <tissue evidence="6">Muscle</tissue>
    </source>
</reference>
<proteinExistence type="predicted"/>
<keyword evidence="2" id="KW-1015">Disulfide bond</keyword>
<dbReference type="SMART" id="SM00034">
    <property type="entry name" value="CLECT"/>
    <property type="match status" value="1"/>
</dbReference>
<dbReference type="PROSITE" id="PS00615">
    <property type="entry name" value="C_TYPE_LECTIN_1"/>
    <property type="match status" value="1"/>
</dbReference>
<keyword evidence="3" id="KW-0675">Receptor</keyword>
<dbReference type="InterPro" id="IPR033989">
    <property type="entry name" value="CD209-like_CTLD"/>
</dbReference>
<dbReference type="FunFam" id="3.10.100.10:FF:000044">
    <property type="entry name" value="CD209 antigen, isoform CRA_b"/>
    <property type="match status" value="1"/>
</dbReference>
<keyword evidence="4" id="KW-0812">Transmembrane</keyword>
<organism evidence="6 7">
    <name type="scientific">Microtus ochrogaster</name>
    <name type="common">Prairie vole</name>
    <dbReference type="NCBI Taxonomy" id="79684"/>
    <lineage>
        <taxon>Eukaryota</taxon>
        <taxon>Metazoa</taxon>
        <taxon>Chordata</taxon>
        <taxon>Craniata</taxon>
        <taxon>Vertebrata</taxon>
        <taxon>Euteleostomi</taxon>
        <taxon>Mammalia</taxon>
        <taxon>Eutheria</taxon>
        <taxon>Euarchontoglires</taxon>
        <taxon>Glires</taxon>
        <taxon>Rodentia</taxon>
        <taxon>Myomorpha</taxon>
        <taxon>Muroidea</taxon>
        <taxon>Cricetidae</taxon>
        <taxon>Arvicolinae</taxon>
        <taxon>Microtus</taxon>
    </lineage>
</organism>
<dbReference type="InterPro" id="IPR018378">
    <property type="entry name" value="C-type_lectin_CS"/>
</dbReference>
<dbReference type="PROSITE" id="PS50041">
    <property type="entry name" value="C_TYPE_LECTIN_2"/>
    <property type="match status" value="1"/>
</dbReference>
<dbReference type="Gene3D" id="3.10.100.10">
    <property type="entry name" value="Mannose-Binding Protein A, subunit A"/>
    <property type="match status" value="1"/>
</dbReference>
<dbReference type="InterPro" id="IPR016186">
    <property type="entry name" value="C-type_lectin-like/link_sf"/>
</dbReference>
<name>A0A8J6GBQ9_MICOH</name>
<feature type="domain" description="C-type lectin" evidence="5">
    <location>
        <begin position="116"/>
        <end position="230"/>
    </location>
</feature>
<sequence>MSDSKEMGKKQLGPLDEGQLVTGPTRYSIKGFGFQPKSGFSSFTGHLGLNHVPLALQAFFLIVFSVLLLVILVKVYKIPSSQGQEQSIQEVYQKLIQLKAGVDRLCRPCPWDWTPFQGSCYFFSVSQKTWNDSATACQNMGAQLVVIKSDEEQNFLQQASKKRGYTWMGLIDINNEATWHWVDGSPLTLSFMKYWNKGEPNNLGEEDCAEFRDDGWNDTKCYNKKFWICKKPKASCPSK</sequence>
<evidence type="ECO:0000256" key="2">
    <source>
        <dbReference type="ARBA" id="ARBA00023157"/>
    </source>
</evidence>
<protein>
    <submittedName>
        <fullName evidence="6">CD209 antigen-like protein A</fullName>
    </submittedName>
</protein>
<evidence type="ECO:0000259" key="5">
    <source>
        <dbReference type="PROSITE" id="PS50041"/>
    </source>
</evidence>
<dbReference type="CDD" id="cd03590">
    <property type="entry name" value="CLECT_DC-SIGN_like"/>
    <property type="match status" value="1"/>
</dbReference>
<dbReference type="InterPro" id="IPR016187">
    <property type="entry name" value="CTDL_fold"/>
</dbReference>
<dbReference type="GO" id="GO:0005537">
    <property type="term" value="F:D-mannose binding"/>
    <property type="evidence" value="ECO:0007669"/>
    <property type="project" value="UniProtKB-ARBA"/>
</dbReference>